<protein>
    <recommendedName>
        <fullName evidence="2">non-specific serine/threonine protein kinase</fullName>
        <ecNumber evidence="2">2.7.11.1</ecNumber>
    </recommendedName>
    <alternativeName>
        <fullName evidence="12">Fused homolog</fullName>
    </alternativeName>
</protein>
<dbReference type="Gene3D" id="1.10.510.10">
    <property type="entry name" value="Transferase(Phosphotransferase) domain 1"/>
    <property type="match status" value="1"/>
</dbReference>
<dbReference type="EMBL" id="LR746264">
    <property type="protein sequence ID" value="CAA7389583.1"/>
    <property type="molecule type" value="Genomic_DNA"/>
</dbReference>
<evidence type="ECO:0000259" key="14">
    <source>
        <dbReference type="PROSITE" id="PS50011"/>
    </source>
</evidence>
<dbReference type="CDD" id="cd14002">
    <property type="entry name" value="STKc_STK36"/>
    <property type="match status" value="1"/>
</dbReference>
<dbReference type="AlphaFoldDB" id="A0A7I8JZY6"/>
<sequence length="1123" mass="123908">MGLEDYHVIELVGEGSFGKVYKGRRKYTGKTVALKFILKHGKSEKDIHNLRQEIEILRKLKHENIIEMLDAFETPQEFCVVTEFAQGELFEILEDDKCLPEEQVQAIAKQLVRALHYLHSNRIIHRDMKPQNILIGPGSVVKLCDFGFARAMSANTVVLRSIKGTPLYMAPELVREQPYNHTVDLWSLGVILYELFVGQPPFYTNSVYALVRHIIKDPVKYPENMSSSFQSFLKGLLNKIPQSRLTWPALLEHPFVKETSNEIDVTVIRYKSDIAGRVLYEYTSCISLMLSRVASSLRTPEPLEETELISPCQQFEEISKRILHHASQSGIANLLVECLMAAGSSLISGSSDMLPAACEACKAIWYIIDSIEALSVKERSYFFPLVSSKSDQMLQYDVKDLNQCSLLGTVSMVAKSFLDSKAIQVALYYCFRNGLESALHAVLQLMLRICVSSIPVCSVVCGLPTSATVSADVEGGGDGTIVSYLFSMLSSLNSSYLTKEEGEGRNQKCKLSKPHALVLNCCLILATIAHQFKLDYRVSVSCILTGSPRKQRDRLAILSNLFSSGDKLVNPFQPHSAAAMLALSSLISLERIGPANSTITEIMLTLVPSIATLRPYLRLQSSGEAVAITNANVMLSNWHGLRDGCVGLLEAKLKRGVPLDIEQACSNNIPQLLLHMLAGGLNRNSEETGFRKDPVGLSPIGVVWAVSSVCQCLHGSVYRDILFRGEHIKVIADLGSESHLKDVLSWCGPGGGKMGVRDLIDTVVDLLAFPFVVVQSAPGSPSMSASISSGHLLNIGSPGARVGMENRGIAKDIEARIPQYLQILLEVGLPGCILRSLKYVEPKDLARPMAFVAKMAGYRPLAMQLLTEGLLDPQCVRKVFGGGSPKESVLDFLMIISDLARMSKDFYEAIDKSYLLEFLRDFLSHEEADVRAKACSAIGNMCRYSSYFYNSLAKYKIIGLLIDRCADPDKRTRKFACFAIGNAAYHSDSLYKELSKSIPHLTRLLLAAEEEKTKSNAAGALSNLVRNSDALCEDIISQGALQALLKLVNDYFALAMDLGRVDAMKESPLRIVLFALRKMCEHAPCRHYMRSSELFPAVVQLKKSSDSAMATYASGIIAKVSQM</sequence>
<evidence type="ECO:0000256" key="3">
    <source>
        <dbReference type="ARBA" id="ARBA00022490"/>
    </source>
</evidence>
<dbReference type="InterPro" id="IPR011989">
    <property type="entry name" value="ARM-like"/>
</dbReference>
<dbReference type="SMART" id="SM00185">
    <property type="entry name" value="ARM"/>
    <property type="match status" value="3"/>
</dbReference>
<evidence type="ECO:0000256" key="6">
    <source>
        <dbReference type="ARBA" id="ARBA00022741"/>
    </source>
</evidence>
<dbReference type="Gene3D" id="1.25.10.10">
    <property type="entry name" value="Leucine-rich Repeat Variant"/>
    <property type="match status" value="2"/>
</dbReference>
<dbReference type="PROSITE" id="PS00108">
    <property type="entry name" value="PROTEIN_KINASE_ST"/>
    <property type="match status" value="1"/>
</dbReference>
<keyword evidence="8 13" id="KW-0067">ATP-binding</keyword>
<dbReference type="InterPro" id="IPR000225">
    <property type="entry name" value="Armadillo"/>
</dbReference>
<evidence type="ECO:0000256" key="8">
    <source>
        <dbReference type="ARBA" id="ARBA00022840"/>
    </source>
</evidence>
<comment type="subcellular location">
    <subcellularLocation>
        <location evidence="1">Cytoplasm</location>
        <location evidence="1">Cytoskeleton</location>
    </subcellularLocation>
</comment>
<evidence type="ECO:0000256" key="12">
    <source>
        <dbReference type="ARBA" id="ARBA00075375"/>
    </source>
</evidence>
<evidence type="ECO:0000256" key="11">
    <source>
        <dbReference type="ARBA" id="ARBA00048679"/>
    </source>
</evidence>
<dbReference type="GO" id="GO:0004674">
    <property type="term" value="F:protein serine/threonine kinase activity"/>
    <property type="evidence" value="ECO:0007669"/>
    <property type="project" value="UniProtKB-KW"/>
</dbReference>
<dbReference type="SUPFAM" id="SSF56112">
    <property type="entry name" value="Protein kinase-like (PK-like)"/>
    <property type="match status" value="1"/>
</dbReference>
<dbReference type="EC" id="2.7.11.1" evidence="2"/>
<keyword evidence="16" id="KW-1185">Reference proteome</keyword>
<keyword evidence="4" id="KW-0723">Serine/threonine-protein kinase</keyword>
<evidence type="ECO:0000256" key="5">
    <source>
        <dbReference type="ARBA" id="ARBA00022679"/>
    </source>
</evidence>
<dbReference type="InterPro" id="IPR017441">
    <property type="entry name" value="Protein_kinase_ATP_BS"/>
</dbReference>
<evidence type="ECO:0000256" key="1">
    <source>
        <dbReference type="ARBA" id="ARBA00004245"/>
    </source>
</evidence>
<keyword evidence="6 13" id="KW-0547">Nucleotide-binding</keyword>
<reference evidence="15" key="1">
    <citation type="submission" date="2020-02" db="EMBL/GenBank/DDBJ databases">
        <authorList>
            <person name="Scholz U."/>
            <person name="Mascher M."/>
            <person name="Fiebig A."/>
        </authorList>
    </citation>
    <scope>NUCLEOTIDE SEQUENCE</scope>
</reference>
<dbReference type="InterPro" id="IPR011009">
    <property type="entry name" value="Kinase-like_dom_sf"/>
</dbReference>
<dbReference type="GO" id="GO:0005856">
    <property type="term" value="C:cytoskeleton"/>
    <property type="evidence" value="ECO:0007669"/>
    <property type="project" value="UniProtKB-SubCell"/>
</dbReference>
<evidence type="ECO:0000256" key="9">
    <source>
        <dbReference type="ARBA" id="ARBA00023212"/>
    </source>
</evidence>
<evidence type="ECO:0000313" key="15">
    <source>
        <dbReference type="EMBL" id="CAA7389583.1"/>
    </source>
</evidence>
<evidence type="ECO:0000256" key="10">
    <source>
        <dbReference type="ARBA" id="ARBA00047899"/>
    </source>
</evidence>
<dbReference type="PANTHER" id="PTHR22983:SF6">
    <property type="entry name" value="SERINE_THREONINE-PROTEIN KINASE 36"/>
    <property type="match status" value="1"/>
</dbReference>
<keyword evidence="9" id="KW-0206">Cytoskeleton</keyword>
<keyword evidence="7" id="KW-0418">Kinase</keyword>
<feature type="domain" description="Protein kinase" evidence="14">
    <location>
        <begin position="6"/>
        <end position="256"/>
    </location>
</feature>
<dbReference type="PROSITE" id="PS50011">
    <property type="entry name" value="PROTEIN_KINASE_DOM"/>
    <property type="match status" value="1"/>
</dbReference>
<dbReference type="Pfam" id="PF00069">
    <property type="entry name" value="Pkinase"/>
    <property type="match status" value="1"/>
</dbReference>
<evidence type="ECO:0000256" key="13">
    <source>
        <dbReference type="PROSITE-ProRule" id="PRU10141"/>
    </source>
</evidence>
<dbReference type="GO" id="GO:0005737">
    <property type="term" value="C:cytoplasm"/>
    <property type="evidence" value="ECO:0007669"/>
    <property type="project" value="UniProtKB-ARBA"/>
</dbReference>
<dbReference type="FunFam" id="3.30.200.20:FF:000042">
    <property type="entry name" value="Aurora kinase A"/>
    <property type="match status" value="1"/>
</dbReference>
<evidence type="ECO:0000256" key="4">
    <source>
        <dbReference type="ARBA" id="ARBA00022527"/>
    </source>
</evidence>
<keyword evidence="5" id="KW-0808">Transferase</keyword>
<evidence type="ECO:0000313" key="16">
    <source>
        <dbReference type="Proteomes" id="UP000663760"/>
    </source>
</evidence>
<dbReference type="FunFam" id="1.25.10.10:FF:000223">
    <property type="entry name" value="Serine/threonine-protein kinase TIO"/>
    <property type="match status" value="1"/>
</dbReference>
<evidence type="ECO:0000256" key="7">
    <source>
        <dbReference type="ARBA" id="ARBA00022777"/>
    </source>
</evidence>
<dbReference type="FunFam" id="1.10.510.10:FF:000292">
    <property type="entry name" value="Serine/threonine-protein kinase 36"/>
    <property type="match status" value="1"/>
</dbReference>
<feature type="binding site" evidence="13">
    <location>
        <position position="39"/>
    </location>
    <ligand>
        <name>ATP</name>
        <dbReference type="ChEBI" id="CHEBI:30616"/>
    </ligand>
</feature>
<proteinExistence type="predicted"/>
<dbReference type="PANTHER" id="PTHR22983">
    <property type="entry name" value="PROTEIN KINASE RELATED"/>
    <property type="match status" value="1"/>
</dbReference>
<dbReference type="InterPro" id="IPR000719">
    <property type="entry name" value="Prot_kinase_dom"/>
</dbReference>
<comment type="catalytic activity">
    <reaction evidence="10">
        <text>L-threonyl-[protein] + ATP = O-phospho-L-threonyl-[protein] + ADP + H(+)</text>
        <dbReference type="Rhea" id="RHEA:46608"/>
        <dbReference type="Rhea" id="RHEA-COMP:11060"/>
        <dbReference type="Rhea" id="RHEA-COMP:11605"/>
        <dbReference type="ChEBI" id="CHEBI:15378"/>
        <dbReference type="ChEBI" id="CHEBI:30013"/>
        <dbReference type="ChEBI" id="CHEBI:30616"/>
        <dbReference type="ChEBI" id="CHEBI:61977"/>
        <dbReference type="ChEBI" id="CHEBI:456216"/>
        <dbReference type="EC" id="2.7.11.1"/>
    </reaction>
</comment>
<dbReference type="PROSITE" id="PS00107">
    <property type="entry name" value="PROTEIN_KINASE_ATP"/>
    <property type="match status" value="1"/>
</dbReference>
<dbReference type="Proteomes" id="UP000663760">
    <property type="component" value="Chromosome 1"/>
</dbReference>
<keyword evidence="3" id="KW-0963">Cytoplasm</keyword>
<dbReference type="InterPro" id="IPR008271">
    <property type="entry name" value="Ser/Thr_kinase_AS"/>
</dbReference>
<dbReference type="InterPro" id="IPR016024">
    <property type="entry name" value="ARM-type_fold"/>
</dbReference>
<dbReference type="OrthoDB" id="266718at2759"/>
<organism evidence="15 16">
    <name type="scientific">Spirodela intermedia</name>
    <name type="common">Intermediate duckweed</name>
    <dbReference type="NCBI Taxonomy" id="51605"/>
    <lineage>
        <taxon>Eukaryota</taxon>
        <taxon>Viridiplantae</taxon>
        <taxon>Streptophyta</taxon>
        <taxon>Embryophyta</taxon>
        <taxon>Tracheophyta</taxon>
        <taxon>Spermatophyta</taxon>
        <taxon>Magnoliopsida</taxon>
        <taxon>Liliopsida</taxon>
        <taxon>Araceae</taxon>
        <taxon>Lemnoideae</taxon>
        <taxon>Spirodela</taxon>
    </lineage>
</organism>
<name>A0A7I8JZY6_SPIIN</name>
<dbReference type="GO" id="GO:0005524">
    <property type="term" value="F:ATP binding"/>
    <property type="evidence" value="ECO:0007669"/>
    <property type="project" value="UniProtKB-UniRule"/>
</dbReference>
<dbReference type="SMART" id="SM00220">
    <property type="entry name" value="S_TKc"/>
    <property type="match status" value="1"/>
</dbReference>
<dbReference type="SUPFAM" id="SSF48371">
    <property type="entry name" value="ARM repeat"/>
    <property type="match status" value="1"/>
</dbReference>
<evidence type="ECO:0000256" key="2">
    <source>
        <dbReference type="ARBA" id="ARBA00012513"/>
    </source>
</evidence>
<gene>
    <name evidence="15" type="ORF">SI8410_01001605</name>
</gene>
<accession>A0A7I8JZY6</accession>
<comment type="catalytic activity">
    <reaction evidence="11">
        <text>L-seryl-[protein] + ATP = O-phospho-L-seryl-[protein] + ADP + H(+)</text>
        <dbReference type="Rhea" id="RHEA:17989"/>
        <dbReference type="Rhea" id="RHEA-COMP:9863"/>
        <dbReference type="Rhea" id="RHEA-COMP:11604"/>
        <dbReference type="ChEBI" id="CHEBI:15378"/>
        <dbReference type="ChEBI" id="CHEBI:29999"/>
        <dbReference type="ChEBI" id="CHEBI:30616"/>
        <dbReference type="ChEBI" id="CHEBI:83421"/>
        <dbReference type="ChEBI" id="CHEBI:456216"/>
        <dbReference type="EC" id="2.7.11.1"/>
    </reaction>
</comment>